<dbReference type="Pfam" id="PF03446">
    <property type="entry name" value="NAD_binding_2"/>
    <property type="match status" value="1"/>
</dbReference>
<dbReference type="InterPro" id="IPR029154">
    <property type="entry name" value="HIBADH-like_NADP-bd"/>
</dbReference>
<proteinExistence type="predicted"/>
<feature type="domain" description="3-hydroxyisobutyrate dehydrogenase-like NAD-binding" evidence="5">
    <location>
        <begin position="180"/>
        <end position="283"/>
    </location>
</feature>
<dbReference type="InterPro" id="IPR036291">
    <property type="entry name" value="NAD(P)-bd_dom_sf"/>
</dbReference>
<evidence type="ECO:0000313" key="6">
    <source>
        <dbReference type="EMBL" id="BCE28204.1"/>
    </source>
</evidence>
<feature type="domain" description="6-phosphogluconate dehydrogenase NADP-binding" evidence="4">
    <location>
        <begin position="17"/>
        <end position="177"/>
    </location>
</feature>
<accession>A0A810BWG2</accession>
<keyword evidence="1" id="KW-0560">Oxidoreductase</keyword>
<sequence length="300" mass="31496">MSKGSSANPAPKTIKQSIGLIGAGRMGTGIGISLLRQQNELHIKVNKNRFGADRLMDAGAREHASIAELAQHVSVVVLSLPSSREVETVCLDHDGLFVNMCRGGLIIDCTTSYPASTIALAKTAERRGLSFIDAPVTRSPEQAELGLLNAMVGSDATLFPVAERILAAFCETVMHVGDVGHGHKLKLVYNSMTMGIAAVAAEVCQFADSLQIDLVTLRSLVSRGSTNSGIFQAFAAFLLGEKPDALAISIANAAKDIECAVRLARESAVSVPVLDAAAQELNLSVVAGKGELTLPHLARS</sequence>
<dbReference type="PIRSF" id="PIRSF000103">
    <property type="entry name" value="HIBADH"/>
    <property type="match status" value="1"/>
</dbReference>
<dbReference type="GO" id="GO:0016491">
    <property type="term" value="F:oxidoreductase activity"/>
    <property type="evidence" value="ECO:0007669"/>
    <property type="project" value="UniProtKB-KW"/>
</dbReference>
<dbReference type="Gene3D" id="3.40.50.720">
    <property type="entry name" value="NAD(P)-binding Rossmann-like Domain"/>
    <property type="match status" value="1"/>
</dbReference>
<keyword evidence="2" id="KW-0520">NAD</keyword>
<dbReference type="GO" id="GO:0050661">
    <property type="term" value="F:NADP binding"/>
    <property type="evidence" value="ECO:0007669"/>
    <property type="project" value="InterPro"/>
</dbReference>
<dbReference type="Gene3D" id="1.10.1040.10">
    <property type="entry name" value="N-(1-d-carboxylethyl)-l-norvaline Dehydrogenase, domain 2"/>
    <property type="match status" value="1"/>
</dbReference>
<dbReference type="RefSeq" id="WP_049813052.1">
    <property type="nucleotide sequence ID" value="NZ_AP022639.1"/>
</dbReference>
<dbReference type="InterPro" id="IPR006115">
    <property type="entry name" value="6PGDH_NADP-bd"/>
</dbReference>
<dbReference type="EMBL" id="AP023092">
    <property type="protein sequence ID" value="BCE28204.1"/>
    <property type="molecule type" value="Genomic_DNA"/>
</dbReference>
<dbReference type="SUPFAM" id="SSF51735">
    <property type="entry name" value="NAD(P)-binding Rossmann-fold domains"/>
    <property type="match status" value="1"/>
</dbReference>
<feature type="active site" evidence="3">
    <location>
        <position position="186"/>
    </location>
</feature>
<dbReference type="Pfam" id="PF14833">
    <property type="entry name" value="NAD_binding_11"/>
    <property type="match status" value="1"/>
</dbReference>
<dbReference type="GO" id="GO:0051287">
    <property type="term" value="F:NAD binding"/>
    <property type="evidence" value="ECO:0007669"/>
    <property type="project" value="InterPro"/>
</dbReference>
<evidence type="ECO:0000256" key="1">
    <source>
        <dbReference type="ARBA" id="ARBA00023002"/>
    </source>
</evidence>
<name>A0A810BWG2_9BRAD</name>
<dbReference type="EMBL" id="AP023098">
    <property type="protein sequence ID" value="BCE80537.1"/>
    <property type="molecule type" value="Genomic_DNA"/>
</dbReference>
<evidence type="ECO:0000259" key="5">
    <source>
        <dbReference type="Pfam" id="PF14833"/>
    </source>
</evidence>
<dbReference type="InterPro" id="IPR015815">
    <property type="entry name" value="HIBADH-related"/>
</dbReference>
<reference evidence="7" key="2">
    <citation type="submission" date="2020-05" db="EMBL/GenBank/DDBJ databases">
        <title>Complete genome sequence of Bradyrhizobium diazoefficiens XF3 isolated from soybean nodule.</title>
        <authorList>
            <person name="Noda R."/>
            <person name="Kakizaki K."/>
            <person name="Minamisawa K."/>
        </authorList>
    </citation>
    <scope>NUCLEOTIDE SEQUENCE</scope>
    <source>
        <strain evidence="7">XF3</strain>
    </source>
</reference>
<evidence type="ECO:0000313" key="8">
    <source>
        <dbReference type="EMBL" id="BCE80537.1"/>
    </source>
</evidence>
<organism evidence="8">
    <name type="scientific">Bradyrhizobium diazoefficiens</name>
    <dbReference type="NCBI Taxonomy" id="1355477"/>
    <lineage>
        <taxon>Bacteria</taxon>
        <taxon>Pseudomonadati</taxon>
        <taxon>Pseudomonadota</taxon>
        <taxon>Alphaproteobacteria</taxon>
        <taxon>Hyphomicrobiales</taxon>
        <taxon>Nitrobacteraceae</taxon>
        <taxon>Bradyrhizobium</taxon>
    </lineage>
</organism>
<protein>
    <submittedName>
        <fullName evidence="8">3-hydroxyisobutyrate dehydrogenase/ 6-phosphogluconate dehydrogenase</fullName>
    </submittedName>
</protein>
<gene>
    <name evidence="6" type="ORF">XF2B_19730</name>
    <name evidence="7" type="ORF">XF3B_19680</name>
    <name evidence="8" type="ORF">XF9B_19580</name>
</gene>
<dbReference type="PANTHER" id="PTHR43060">
    <property type="entry name" value="3-HYDROXYISOBUTYRATE DEHYDROGENASE-LIKE 1, MITOCHONDRIAL-RELATED"/>
    <property type="match status" value="1"/>
</dbReference>
<evidence type="ECO:0000256" key="3">
    <source>
        <dbReference type="PIRSR" id="PIRSR000103-1"/>
    </source>
</evidence>
<reference evidence="8" key="3">
    <citation type="submission" date="2020-05" db="EMBL/GenBank/DDBJ databases">
        <title>Complete genome sequence of Bradyrhizobium diazoefficiens XF9 isolated from soybean nodule.</title>
        <authorList>
            <person name="Noda R."/>
            <person name="Kakizaki K."/>
            <person name="Minamisawa K."/>
        </authorList>
    </citation>
    <scope>NUCLEOTIDE SEQUENCE</scope>
    <source>
        <strain evidence="8">XF9</strain>
    </source>
</reference>
<dbReference type="SUPFAM" id="SSF48179">
    <property type="entry name" value="6-phosphogluconate dehydrogenase C-terminal domain-like"/>
    <property type="match status" value="1"/>
</dbReference>
<dbReference type="InterPro" id="IPR013328">
    <property type="entry name" value="6PGD_dom2"/>
</dbReference>
<evidence type="ECO:0000256" key="2">
    <source>
        <dbReference type="ARBA" id="ARBA00023027"/>
    </source>
</evidence>
<dbReference type="EMBL" id="AP023093">
    <property type="protein sequence ID" value="BCE36937.1"/>
    <property type="molecule type" value="Genomic_DNA"/>
</dbReference>
<evidence type="ECO:0000313" key="7">
    <source>
        <dbReference type="EMBL" id="BCE36937.1"/>
    </source>
</evidence>
<dbReference type="PANTHER" id="PTHR43060:SF15">
    <property type="entry name" value="3-HYDROXYISOBUTYRATE DEHYDROGENASE-LIKE 1, MITOCHONDRIAL-RELATED"/>
    <property type="match status" value="1"/>
</dbReference>
<dbReference type="InterPro" id="IPR008927">
    <property type="entry name" value="6-PGluconate_DH-like_C_sf"/>
</dbReference>
<evidence type="ECO:0000259" key="4">
    <source>
        <dbReference type="Pfam" id="PF03446"/>
    </source>
</evidence>
<reference evidence="6" key="1">
    <citation type="submission" date="2020-05" db="EMBL/GenBank/DDBJ databases">
        <title>Complete genome sequence of Bradyrhizobium diazoefficiens XF2 isolated from soybean nodule.</title>
        <authorList>
            <person name="Noda R."/>
            <person name="Kakizaki K."/>
            <person name="Minamisawa K."/>
        </authorList>
    </citation>
    <scope>NUCLEOTIDE SEQUENCE</scope>
    <source>
        <strain evidence="6">XF2</strain>
    </source>
</reference>
<dbReference type="AlphaFoldDB" id="A0A810BWG2"/>